<comment type="subcellular location">
    <subcellularLocation>
        <location evidence="1">Secreted</location>
    </subcellularLocation>
</comment>
<sequence>MMRIVYFLAILGVTCAATFRGHLPAKPQELADKEGCYIHQISDVIPFGSQLTPIGECIRIQCGKHMIHYATCGVVGTTDPECYVTDTDVSRPYPDCCPTVKCDLDNNLI</sequence>
<dbReference type="AlphaFoldDB" id="A0A6J1WMY1"/>
<dbReference type="PANTHER" id="PTHR39957">
    <property type="entry name" value="AT09846P1-RELATED"/>
    <property type="match status" value="1"/>
</dbReference>
<dbReference type="InterPro" id="IPR029277">
    <property type="entry name" value="SVWC_dom"/>
</dbReference>
<dbReference type="SMART" id="SM01318">
    <property type="entry name" value="SVWC"/>
    <property type="match status" value="1"/>
</dbReference>
<evidence type="ECO:0000313" key="5">
    <source>
        <dbReference type="Proteomes" id="UP001652740"/>
    </source>
</evidence>
<dbReference type="FunCoup" id="A0A6J1WMY1">
    <property type="interactions" value="33"/>
</dbReference>
<organism evidence="5 6">
    <name type="scientific">Galleria mellonella</name>
    <name type="common">Greater wax moth</name>
    <dbReference type="NCBI Taxonomy" id="7137"/>
    <lineage>
        <taxon>Eukaryota</taxon>
        <taxon>Metazoa</taxon>
        <taxon>Ecdysozoa</taxon>
        <taxon>Arthropoda</taxon>
        <taxon>Hexapoda</taxon>
        <taxon>Insecta</taxon>
        <taxon>Pterygota</taxon>
        <taxon>Neoptera</taxon>
        <taxon>Endopterygota</taxon>
        <taxon>Lepidoptera</taxon>
        <taxon>Glossata</taxon>
        <taxon>Ditrysia</taxon>
        <taxon>Pyraloidea</taxon>
        <taxon>Pyralidae</taxon>
        <taxon>Galleriinae</taxon>
        <taxon>Galleria</taxon>
    </lineage>
</organism>
<dbReference type="Pfam" id="PF15430">
    <property type="entry name" value="SVWC"/>
    <property type="match status" value="1"/>
</dbReference>
<dbReference type="GeneID" id="113512844"/>
<proteinExistence type="predicted"/>
<dbReference type="InterPro" id="IPR053308">
    <property type="entry name" value="Vago-like"/>
</dbReference>
<evidence type="ECO:0000313" key="6">
    <source>
        <dbReference type="RefSeq" id="XP_026752583.1"/>
    </source>
</evidence>
<dbReference type="OrthoDB" id="6761907at2759"/>
<keyword evidence="3" id="KW-0732">Signal</keyword>
<dbReference type="KEGG" id="gmw:113512844"/>
<reference evidence="6" key="1">
    <citation type="submission" date="2025-08" db="UniProtKB">
        <authorList>
            <consortium name="RefSeq"/>
        </authorList>
    </citation>
    <scope>IDENTIFICATION</scope>
    <source>
        <tissue evidence="6">Whole larvae</tissue>
    </source>
</reference>
<feature type="signal peptide" evidence="3">
    <location>
        <begin position="1"/>
        <end position="16"/>
    </location>
</feature>
<evidence type="ECO:0000256" key="2">
    <source>
        <dbReference type="ARBA" id="ARBA00022525"/>
    </source>
</evidence>
<dbReference type="PANTHER" id="PTHR39957:SF1">
    <property type="entry name" value="AT09846P1-RELATED"/>
    <property type="match status" value="1"/>
</dbReference>
<gene>
    <name evidence="6" type="primary">LOC113512844</name>
</gene>
<keyword evidence="2" id="KW-0964">Secreted</keyword>
<evidence type="ECO:0000259" key="4">
    <source>
        <dbReference type="SMART" id="SM01318"/>
    </source>
</evidence>
<evidence type="ECO:0000256" key="1">
    <source>
        <dbReference type="ARBA" id="ARBA00004613"/>
    </source>
</evidence>
<dbReference type="Proteomes" id="UP001652740">
    <property type="component" value="Unplaced"/>
</dbReference>
<accession>A0A6J1WMY1</accession>
<name>A0A6J1WMY1_GALME</name>
<protein>
    <submittedName>
        <fullName evidence="6">Uncharacterized protein LOC113512844</fullName>
    </submittedName>
</protein>
<dbReference type="InParanoid" id="A0A6J1WMY1"/>
<keyword evidence="5" id="KW-1185">Reference proteome</keyword>
<dbReference type="GO" id="GO:0005576">
    <property type="term" value="C:extracellular region"/>
    <property type="evidence" value="ECO:0007669"/>
    <property type="project" value="UniProtKB-SubCell"/>
</dbReference>
<dbReference type="RefSeq" id="XP_026752583.1">
    <property type="nucleotide sequence ID" value="XM_026896782.3"/>
</dbReference>
<evidence type="ECO:0000256" key="3">
    <source>
        <dbReference type="SAM" id="SignalP"/>
    </source>
</evidence>
<feature type="chain" id="PRO_5026845326" evidence="3">
    <location>
        <begin position="17"/>
        <end position="109"/>
    </location>
</feature>
<feature type="domain" description="Single" evidence="4">
    <location>
        <begin position="36"/>
        <end position="102"/>
    </location>
</feature>